<name>A0A3P7P5L7_DIBLA</name>
<keyword evidence="3" id="KW-1185">Reference proteome</keyword>
<protein>
    <submittedName>
        <fullName evidence="2">Uncharacterized protein</fullName>
    </submittedName>
</protein>
<proteinExistence type="predicted"/>
<gene>
    <name evidence="2" type="ORF">DILT_LOCUS9197</name>
</gene>
<feature type="compositionally biased region" description="Polar residues" evidence="1">
    <location>
        <begin position="44"/>
        <end position="54"/>
    </location>
</feature>
<evidence type="ECO:0000313" key="2">
    <source>
        <dbReference type="EMBL" id="VDN13366.1"/>
    </source>
</evidence>
<dbReference type="EMBL" id="UYRU01056219">
    <property type="protein sequence ID" value="VDN13366.1"/>
    <property type="molecule type" value="Genomic_DNA"/>
</dbReference>
<feature type="compositionally biased region" description="Basic and acidic residues" evidence="1">
    <location>
        <begin position="55"/>
        <end position="67"/>
    </location>
</feature>
<sequence>MKTSAEIYEANQIAVAKAKRRIGSHKRLGSMTPTSNHLPHANQPRWTSSDTMQQHSDDSKFYKDEHSYSSPLSKTTSAITLNTEA</sequence>
<evidence type="ECO:0000256" key="1">
    <source>
        <dbReference type="SAM" id="MobiDB-lite"/>
    </source>
</evidence>
<feature type="region of interest" description="Disordered" evidence="1">
    <location>
        <begin position="20"/>
        <end position="85"/>
    </location>
</feature>
<dbReference type="Proteomes" id="UP000281553">
    <property type="component" value="Unassembled WGS sequence"/>
</dbReference>
<dbReference type="AlphaFoldDB" id="A0A3P7P5L7"/>
<organism evidence="2 3">
    <name type="scientific">Dibothriocephalus latus</name>
    <name type="common">Fish tapeworm</name>
    <name type="synonym">Diphyllobothrium latum</name>
    <dbReference type="NCBI Taxonomy" id="60516"/>
    <lineage>
        <taxon>Eukaryota</taxon>
        <taxon>Metazoa</taxon>
        <taxon>Spiralia</taxon>
        <taxon>Lophotrochozoa</taxon>
        <taxon>Platyhelminthes</taxon>
        <taxon>Cestoda</taxon>
        <taxon>Eucestoda</taxon>
        <taxon>Diphyllobothriidea</taxon>
        <taxon>Diphyllobothriidae</taxon>
        <taxon>Dibothriocephalus</taxon>
    </lineage>
</organism>
<reference evidence="2 3" key="1">
    <citation type="submission" date="2018-11" db="EMBL/GenBank/DDBJ databases">
        <authorList>
            <consortium name="Pathogen Informatics"/>
        </authorList>
    </citation>
    <scope>NUCLEOTIDE SEQUENCE [LARGE SCALE GENOMIC DNA]</scope>
</reference>
<accession>A0A3P7P5L7</accession>
<feature type="compositionally biased region" description="Polar residues" evidence="1">
    <location>
        <begin position="68"/>
        <end position="85"/>
    </location>
</feature>
<evidence type="ECO:0000313" key="3">
    <source>
        <dbReference type="Proteomes" id="UP000281553"/>
    </source>
</evidence>